<reference evidence="1" key="1">
    <citation type="journal article" date="2015" name="Genome Announc.">
        <title>Draft Genome Sequence of Tolypothrix boutellei Strain VB521301.</title>
        <authorList>
            <person name="Chandrababunaidu M.M."/>
            <person name="Singh D."/>
            <person name="Sen D."/>
            <person name="Bhan S."/>
            <person name="Das S."/>
            <person name="Gupta A."/>
            <person name="Adhikary S.P."/>
            <person name="Tripathy S."/>
        </authorList>
    </citation>
    <scope>NUCLEOTIDE SEQUENCE</scope>
    <source>
        <strain evidence="1">VB521301</strain>
    </source>
</reference>
<accession>A0A0C1QPE1</accession>
<dbReference type="AlphaFoldDB" id="A0A0C1QPE1"/>
<dbReference type="EMBL" id="JHEG02000059">
    <property type="protein sequence ID" value="KIE07399.1"/>
    <property type="molecule type" value="Genomic_DNA"/>
</dbReference>
<gene>
    <name evidence="1" type="ORF">DA73_0240595</name>
</gene>
<evidence type="ECO:0000313" key="1">
    <source>
        <dbReference type="EMBL" id="KIE07399.1"/>
    </source>
</evidence>
<name>A0A0C1QPE1_9CYAN</name>
<sequence>MHLGHQYTDIIQSSFCQLLDFERRTVSNAHPTPMLIAILEAPRGVNQQFYYLHTSSFGKITIATVNRVFDKIETKTVFLIG</sequence>
<proteinExistence type="predicted"/>
<dbReference type="STRING" id="1479485.DA73_0240595"/>
<comment type="caution">
    <text evidence="1">The sequence shown here is derived from an EMBL/GenBank/DDBJ whole genome shotgun (WGS) entry which is preliminary data.</text>
</comment>
<organism evidence="1">
    <name type="scientific">Tolypothrix bouteillei VB521301</name>
    <dbReference type="NCBI Taxonomy" id="1479485"/>
    <lineage>
        <taxon>Bacteria</taxon>
        <taxon>Bacillati</taxon>
        <taxon>Cyanobacteriota</taxon>
        <taxon>Cyanophyceae</taxon>
        <taxon>Nostocales</taxon>
        <taxon>Tolypothrichaceae</taxon>
        <taxon>Tolypothrix</taxon>
    </lineage>
</organism>
<protein>
    <submittedName>
        <fullName evidence="1">Uncharacterized protein</fullName>
    </submittedName>
</protein>